<organism evidence="6 7">
    <name type="scientific">Cladophialophora chaetospira</name>
    <dbReference type="NCBI Taxonomy" id="386627"/>
    <lineage>
        <taxon>Eukaryota</taxon>
        <taxon>Fungi</taxon>
        <taxon>Dikarya</taxon>
        <taxon>Ascomycota</taxon>
        <taxon>Pezizomycotina</taxon>
        <taxon>Eurotiomycetes</taxon>
        <taxon>Chaetothyriomycetidae</taxon>
        <taxon>Chaetothyriales</taxon>
        <taxon>Herpotrichiellaceae</taxon>
        <taxon>Cladophialophora</taxon>
    </lineage>
</organism>
<dbReference type="FunFam" id="3.20.20.80:FF:000064">
    <property type="entry name" value="Oligo-1,6-glucosidase"/>
    <property type="match status" value="1"/>
</dbReference>
<dbReference type="AlphaFoldDB" id="A0AA38X0Z2"/>
<dbReference type="Proteomes" id="UP001172673">
    <property type="component" value="Unassembled WGS sequence"/>
</dbReference>
<evidence type="ECO:0000256" key="1">
    <source>
        <dbReference type="ARBA" id="ARBA00008061"/>
    </source>
</evidence>
<name>A0AA38X0Z2_9EURO</name>
<dbReference type="Gene3D" id="3.20.20.80">
    <property type="entry name" value="Glycosidases"/>
    <property type="match status" value="1"/>
</dbReference>
<keyword evidence="7" id="KW-1185">Reference proteome</keyword>
<dbReference type="FunFam" id="2.60.40.1180:FF:000007">
    <property type="entry name" value="Sucrose isomerase"/>
    <property type="match status" value="1"/>
</dbReference>
<accession>A0AA38X0Z2</accession>
<keyword evidence="3" id="KW-0326">Glycosidase</keyword>
<dbReference type="FunFam" id="3.90.400.10:FF:000002">
    <property type="entry name" value="Sucrose isomerase"/>
    <property type="match status" value="1"/>
</dbReference>
<dbReference type="GO" id="GO:0004556">
    <property type="term" value="F:alpha-amylase activity"/>
    <property type="evidence" value="ECO:0007669"/>
    <property type="project" value="TreeGrafter"/>
</dbReference>
<evidence type="ECO:0000256" key="3">
    <source>
        <dbReference type="ARBA" id="ARBA00023295"/>
    </source>
</evidence>
<dbReference type="Pfam" id="PF00128">
    <property type="entry name" value="Alpha-amylase"/>
    <property type="match status" value="1"/>
</dbReference>
<gene>
    <name evidence="6" type="ORF">H2200_010849</name>
</gene>
<dbReference type="SMART" id="SM00642">
    <property type="entry name" value="Aamy"/>
    <property type="match status" value="1"/>
</dbReference>
<dbReference type="InterPro" id="IPR045857">
    <property type="entry name" value="O16G_dom_2"/>
</dbReference>
<dbReference type="InterPro" id="IPR013780">
    <property type="entry name" value="Glyco_hydro_b"/>
</dbReference>
<dbReference type="GO" id="GO:0000025">
    <property type="term" value="P:maltose catabolic process"/>
    <property type="evidence" value="ECO:0007669"/>
    <property type="project" value="TreeGrafter"/>
</dbReference>
<dbReference type="Gene3D" id="3.90.400.10">
    <property type="entry name" value="Oligo-1,6-glucosidase, Domain 2"/>
    <property type="match status" value="1"/>
</dbReference>
<protein>
    <recommendedName>
        <fullName evidence="5">Glycosyl hydrolase family 13 catalytic domain-containing protein</fullName>
    </recommendedName>
</protein>
<evidence type="ECO:0000259" key="5">
    <source>
        <dbReference type="SMART" id="SM00642"/>
    </source>
</evidence>
<dbReference type="GO" id="GO:0033934">
    <property type="term" value="F:glucan 1,4-alpha-maltotriohydrolase activity"/>
    <property type="evidence" value="ECO:0007669"/>
    <property type="project" value="TreeGrafter"/>
</dbReference>
<reference evidence="6" key="1">
    <citation type="submission" date="2022-10" db="EMBL/GenBank/DDBJ databases">
        <title>Culturing micro-colonial fungi from biological soil crusts in the Mojave desert and describing Neophaeococcomyces mojavensis, and introducing the new genera and species Taxawa tesnikishii.</title>
        <authorList>
            <person name="Kurbessoian T."/>
            <person name="Stajich J.E."/>
        </authorList>
    </citation>
    <scope>NUCLEOTIDE SEQUENCE</scope>
    <source>
        <strain evidence="6">TK_41</strain>
    </source>
</reference>
<evidence type="ECO:0000313" key="7">
    <source>
        <dbReference type="Proteomes" id="UP001172673"/>
    </source>
</evidence>
<dbReference type="CDD" id="cd11333">
    <property type="entry name" value="AmyAc_SI_OligoGlu_DGase"/>
    <property type="match status" value="1"/>
</dbReference>
<dbReference type="SUPFAM" id="SSF51445">
    <property type="entry name" value="(Trans)glycosidases"/>
    <property type="match status" value="1"/>
</dbReference>
<dbReference type="GO" id="GO:0004575">
    <property type="term" value="F:sucrose alpha-glucosidase activity"/>
    <property type="evidence" value="ECO:0007669"/>
    <property type="project" value="TreeGrafter"/>
</dbReference>
<dbReference type="EMBL" id="JAPDRK010000018">
    <property type="protein sequence ID" value="KAJ9604735.1"/>
    <property type="molecule type" value="Genomic_DNA"/>
</dbReference>
<dbReference type="InterPro" id="IPR017853">
    <property type="entry name" value="GH"/>
</dbReference>
<proteinExistence type="inferred from homology"/>
<dbReference type="GO" id="GO:0005987">
    <property type="term" value="P:sucrose catabolic process"/>
    <property type="evidence" value="ECO:0007669"/>
    <property type="project" value="TreeGrafter"/>
</dbReference>
<dbReference type="GO" id="GO:0004574">
    <property type="term" value="F:oligo-1,6-glucosidase activity"/>
    <property type="evidence" value="ECO:0007669"/>
    <property type="project" value="TreeGrafter"/>
</dbReference>
<evidence type="ECO:0000256" key="2">
    <source>
        <dbReference type="ARBA" id="ARBA00022801"/>
    </source>
</evidence>
<evidence type="ECO:0000313" key="6">
    <source>
        <dbReference type="EMBL" id="KAJ9604735.1"/>
    </source>
</evidence>
<evidence type="ECO:0000256" key="4">
    <source>
        <dbReference type="ARBA" id="ARBA00026248"/>
    </source>
</evidence>
<feature type="domain" description="Glycosyl hydrolase family 13 catalytic" evidence="5">
    <location>
        <begin position="13"/>
        <end position="425"/>
    </location>
</feature>
<comment type="similarity">
    <text evidence="1">Belongs to the glycosyl hydrolase 13 family.</text>
</comment>
<dbReference type="PANTHER" id="PTHR10357">
    <property type="entry name" value="ALPHA-AMYLASE FAMILY MEMBER"/>
    <property type="match status" value="1"/>
</dbReference>
<comment type="caution">
    <text evidence="6">The sequence shown here is derived from an EMBL/GenBank/DDBJ whole genome shotgun (WGS) entry which is preliminary data.</text>
</comment>
<keyword evidence="4" id="KW-0462">Maltose metabolism</keyword>
<sequence>MDRQWWKGAVVYQIYPYSFKDTTGTGTGDINGITSKLPYLQDLGVDVIWLSPIYESPMKDMGYDISDYRAINPDLGTMEDWEQMVARAHELGMKVVMDLVVNHSSDQHAWFQQSKRGEGDKRDWYVWRPPKDGQEPNNWGAIFGGSCWEWDEDCKEYYLHVFDPSQPDLNWENPEVREAIWVVMRFWLDKGCDGFRMDVINCISKEPGFPDVPVTDPTAKFQYGLLYRFNGPKVVEYLNEMYDKVLQHYPEVFTVGETPGIANAAEAIPLIQHGKPLQMIFHFEHMYIDHQPGKTCFYHRDWKLSELKKILGNFMIQMQDQGGWDSLYLENHDQPRILGRWANDTTYRAEAAKMLALFHATGRGTLYLYQGQEIGMANAREWTFEQLRDVEEINHYKAIQATRAPDADMSDVLEEIRRIGRDNARMPVSWDASSNAGFTSGSTPWIKVNEDYKEWNVAVQENVPGSVLAFWKRLLQLRRQEPGLVYGKFSMVDRESEDVYAYTRTLEGEAEYLVVCSFSDKDVNWKCPVGKGEVAISNYEQSDVLAKEHDGLTLRPYECRLYKRDLRQ</sequence>
<dbReference type="SUPFAM" id="SSF51011">
    <property type="entry name" value="Glycosyl hydrolase domain"/>
    <property type="match status" value="1"/>
</dbReference>
<dbReference type="InterPro" id="IPR006047">
    <property type="entry name" value="GH13_cat_dom"/>
</dbReference>
<keyword evidence="2" id="KW-0378">Hydrolase</keyword>
<dbReference type="PANTHER" id="PTHR10357:SF232">
    <property type="entry name" value="GLYCOSYL HYDROLASE FAMILY 13 CATALYTIC DOMAIN-CONTAINING PROTEIN"/>
    <property type="match status" value="1"/>
</dbReference>
<dbReference type="Gene3D" id="2.60.40.1180">
    <property type="entry name" value="Golgi alpha-mannosidase II"/>
    <property type="match status" value="1"/>
</dbReference>